<evidence type="ECO:0000313" key="3">
    <source>
        <dbReference type="Proteomes" id="UP000295748"/>
    </source>
</evidence>
<dbReference type="InterPro" id="IPR036188">
    <property type="entry name" value="FAD/NAD-bd_sf"/>
</dbReference>
<dbReference type="EMBL" id="CP038266">
    <property type="protein sequence ID" value="QBR89985.1"/>
    <property type="molecule type" value="Genomic_DNA"/>
</dbReference>
<dbReference type="SUPFAM" id="SSF51905">
    <property type="entry name" value="FAD/NAD(P)-binding domain"/>
    <property type="match status" value="1"/>
</dbReference>
<name>A0ABX5SUX2_9MICO</name>
<dbReference type="Proteomes" id="UP000295748">
    <property type="component" value="Chromosome"/>
</dbReference>
<accession>A0ABX5SUX2</accession>
<dbReference type="Gene3D" id="3.30.9.10">
    <property type="entry name" value="D-Amino Acid Oxidase, subunit A, domain 2"/>
    <property type="match status" value="1"/>
</dbReference>
<gene>
    <name evidence="2" type="ORF">E4K62_15595</name>
</gene>
<feature type="domain" description="FAD-binding" evidence="1">
    <location>
        <begin position="6"/>
        <end position="324"/>
    </location>
</feature>
<protein>
    <recommendedName>
        <fullName evidence="1">FAD-binding domain-containing protein</fullName>
    </recommendedName>
</protein>
<organism evidence="2 3">
    <name type="scientific">Microbacterium wangchenii</name>
    <dbReference type="NCBI Taxonomy" id="2541726"/>
    <lineage>
        <taxon>Bacteria</taxon>
        <taxon>Bacillati</taxon>
        <taxon>Actinomycetota</taxon>
        <taxon>Actinomycetes</taxon>
        <taxon>Micrococcales</taxon>
        <taxon>Microbacteriaceae</taxon>
        <taxon>Microbacterium</taxon>
    </lineage>
</organism>
<reference evidence="2 3" key="1">
    <citation type="submission" date="2019-03" db="EMBL/GenBank/DDBJ databases">
        <authorList>
            <person name="Dong K."/>
        </authorList>
    </citation>
    <scope>NUCLEOTIDE SEQUENCE [LARGE SCALE GENOMIC DNA]</scope>
    <source>
        <strain evidence="3">dk512</strain>
    </source>
</reference>
<dbReference type="PRINTS" id="PR00420">
    <property type="entry name" value="RNGMNOXGNASE"/>
</dbReference>
<evidence type="ECO:0000313" key="2">
    <source>
        <dbReference type="EMBL" id="QBR89985.1"/>
    </source>
</evidence>
<dbReference type="Gene3D" id="3.50.50.60">
    <property type="entry name" value="FAD/NAD(P)-binding domain"/>
    <property type="match status" value="1"/>
</dbReference>
<dbReference type="PANTHER" id="PTHR46865">
    <property type="entry name" value="OXIDOREDUCTASE-RELATED"/>
    <property type="match status" value="1"/>
</dbReference>
<dbReference type="InterPro" id="IPR002938">
    <property type="entry name" value="FAD-bd"/>
</dbReference>
<dbReference type="InterPro" id="IPR051704">
    <property type="entry name" value="FAD_aromatic-hydroxylase"/>
</dbReference>
<dbReference type="Pfam" id="PF01494">
    <property type="entry name" value="FAD_binding_3"/>
    <property type="match status" value="1"/>
</dbReference>
<dbReference type="PANTHER" id="PTHR46865:SF2">
    <property type="entry name" value="MONOOXYGENASE"/>
    <property type="match status" value="1"/>
</dbReference>
<proteinExistence type="predicted"/>
<keyword evidence="3" id="KW-1185">Reference proteome</keyword>
<sequence>MPMPGDTTVLISGAGVAGPVLAYWLAHHGFAPTVVERSTSIRRSGGHAVDLWGSAVDVVERMGILPSIEAARTGNTAASLIRPGKPPVHMQVGDLTTPLTERSVEIPRDDLTWLLNDAAGRNAEYILGDSIAAIEEDPDGVTATFESGSQRRFDLVVGADGLHSRVRRLAFGDESQFRRYLGGYIAICSVPDFLGLEDRIFNYRDVDRTVVMYPVRQTGDARAVFMFRRAEEFEYDHRDMSRQKRLLRAAYATSGWEVPRLLDYVSRSDTLYFDSISQIRMDAYTRGRIALVGDAGYAPGSGVGGGTTLATTAAYILARELAAADGDHRVAYERYARALRDVIPKTRAIGPALVASLIPRSRLELALGTQVARLLPRLPRRLRQAVPLLPRPAAEGLRAMAALPLADEMPQKT</sequence>
<evidence type="ECO:0000259" key="1">
    <source>
        <dbReference type="Pfam" id="PF01494"/>
    </source>
</evidence>